<reference evidence="2 3" key="1">
    <citation type="submission" date="2020-03" db="EMBL/GenBank/DDBJ databases">
        <title>Genomic Encyclopedia of Type Strains, Phase IV (KMG-IV): sequencing the most valuable type-strain genomes for metagenomic binning, comparative biology and taxonomic classification.</title>
        <authorList>
            <person name="Goeker M."/>
        </authorList>
    </citation>
    <scope>NUCLEOTIDE SEQUENCE [LARGE SCALE GENOMIC DNA]</scope>
    <source>
        <strain evidence="2 3">DSM 105096</strain>
    </source>
</reference>
<name>A0ABX0X5N6_9BACT</name>
<feature type="domain" description="Transposase IS4-like" evidence="1">
    <location>
        <begin position="64"/>
        <end position="206"/>
    </location>
</feature>
<gene>
    <name evidence="2" type="ORF">GGR27_000007</name>
</gene>
<organism evidence="2 3">
    <name type="scientific">Neolewinella antarctica</name>
    <dbReference type="NCBI Taxonomy" id="442734"/>
    <lineage>
        <taxon>Bacteria</taxon>
        <taxon>Pseudomonadati</taxon>
        <taxon>Bacteroidota</taxon>
        <taxon>Saprospiria</taxon>
        <taxon>Saprospirales</taxon>
        <taxon>Lewinellaceae</taxon>
        <taxon>Neolewinella</taxon>
    </lineage>
</organism>
<evidence type="ECO:0000313" key="2">
    <source>
        <dbReference type="EMBL" id="NJC24526.1"/>
    </source>
</evidence>
<evidence type="ECO:0000259" key="1">
    <source>
        <dbReference type="Pfam" id="PF01609"/>
    </source>
</evidence>
<comment type="caution">
    <text evidence="2">The sequence shown here is derived from an EMBL/GenBank/DDBJ whole genome shotgun (WGS) entry which is preliminary data.</text>
</comment>
<evidence type="ECO:0000313" key="3">
    <source>
        <dbReference type="Proteomes" id="UP000770785"/>
    </source>
</evidence>
<sequence length="243" mass="28310">MILGLLRKSLDLELYDYFDRLRTAPVTKSALVQRRQLVKPVFFRDLFLSITDSFYHRFSHKTWKNYRVMAVDGSGHRLPQDNNVGEEFGWHGNQHNQVPSTRTLYAYDVLNKIIYDVELHPRTTSEVKINYAWIKDYPDDFLAVYDRGFASFALPILHVRHGSNCLVRMKISGSKIIEDFVQSADKQRIVRVSPHYRARKTAEEQGEIISAEEYADVRLIKIILDDGTLEVLMTTLLQWSESI</sequence>
<dbReference type="InterPro" id="IPR012337">
    <property type="entry name" value="RNaseH-like_sf"/>
</dbReference>
<dbReference type="Proteomes" id="UP000770785">
    <property type="component" value="Unassembled WGS sequence"/>
</dbReference>
<keyword evidence="3" id="KW-1185">Reference proteome</keyword>
<dbReference type="Pfam" id="PF01609">
    <property type="entry name" value="DDE_Tnp_1"/>
    <property type="match status" value="1"/>
</dbReference>
<dbReference type="SUPFAM" id="SSF53098">
    <property type="entry name" value="Ribonuclease H-like"/>
    <property type="match status" value="1"/>
</dbReference>
<protein>
    <recommendedName>
        <fullName evidence="1">Transposase IS4-like domain-containing protein</fullName>
    </recommendedName>
</protein>
<dbReference type="EMBL" id="JAATJH010000001">
    <property type="protein sequence ID" value="NJC24526.1"/>
    <property type="molecule type" value="Genomic_DNA"/>
</dbReference>
<accession>A0ABX0X5N6</accession>
<dbReference type="RefSeq" id="WP_168035351.1">
    <property type="nucleotide sequence ID" value="NZ_JAATJH010000001.1"/>
</dbReference>
<proteinExistence type="predicted"/>
<dbReference type="InterPro" id="IPR002559">
    <property type="entry name" value="Transposase_11"/>
</dbReference>